<dbReference type="EMBL" id="MNCJ02000324">
    <property type="protein sequence ID" value="KAF5793474.1"/>
    <property type="molecule type" value="Genomic_DNA"/>
</dbReference>
<evidence type="ECO:0000313" key="1">
    <source>
        <dbReference type="EMBL" id="KAF5793474.1"/>
    </source>
</evidence>
<reference evidence="1 3" key="1">
    <citation type="journal article" date="2017" name="Nature">
        <title>The sunflower genome provides insights into oil metabolism, flowering and Asterid evolution.</title>
        <authorList>
            <person name="Badouin H."/>
            <person name="Gouzy J."/>
            <person name="Grassa C.J."/>
            <person name="Murat F."/>
            <person name="Staton S.E."/>
            <person name="Cottret L."/>
            <person name="Lelandais-Briere C."/>
            <person name="Owens G.L."/>
            <person name="Carrere S."/>
            <person name="Mayjonade B."/>
            <person name="Legrand L."/>
            <person name="Gill N."/>
            <person name="Kane N.C."/>
            <person name="Bowers J.E."/>
            <person name="Hubner S."/>
            <person name="Bellec A."/>
            <person name="Berard A."/>
            <person name="Berges H."/>
            <person name="Blanchet N."/>
            <person name="Boniface M.C."/>
            <person name="Brunel D."/>
            <person name="Catrice O."/>
            <person name="Chaidir N."/>
            <person name="Claudel C."/>
            <person name="Donnadieu C."/>
            <person name="Faraut T."/>
            <person name="Fievet G."/>
            <person name="Helmstetter N."/>
            <person name="King M."/>
            <person name="Knapp S.J."/>
            <person name="Lai Z."/>
            <person name="Le Paslier M.C."/>
            <person name="Lippi Y."/>
            <person name="Lorenzon L."/>
            <person name="Mandel J.R."/>
            <person name="Marage G."/>
            <person name="Marchand G."/>
            <person name="Marquand E."/>
            <person name="Bret-Mestries E."/>
            <person name="Morien E."/>
            <person name="Nambeesan S."/>
            <person name="Nguyen T."/>
            <person name="Pegot-Espagnet P."/>
            <person name="Pouilly N."/>
            <person name="Raftis F."/>
            <person name="Sallet E."/>
            <person name="Schiex T."/>
            <person name="Thomas J."/>
            <person name="Vandecasteele C."/>
            <person name="Vares D."/>
            <person name="Vear F."/>
            <person name="Vautrin S."/>
            <person name="Crespi M."/>
            <person name="Mangin B."/>
            <person name="Burke J.M."/>
            <person name="Salse J."/>
            <person name="Munos S."/>
            <person name="Vincourt P."/>
            <person name="Rieseberg L.H."/>
            <person name="Langlade N.B."/>
        </authorList>
    </citation>
    <scope>NUCLEOTIDE SEQUENCE [LARGE SCALE GENOMIC DNA]</scope>
    <source>
        <strain evidence="3">cv. SF193</strain>
        <tissue evidence="1">Leaves</tissue>
    </source>
</reference>
<reference evidence="1" key="3">
    <citation type="submission" date="2020-06" db="EMBL/GenBank/DDBJ databases">
        <title>Helianthus annuus Genome sequencing and assembly Release 2.</title>
        <authorList>
            <person name="Gouzy J."/>
            <person name="Langlade N."/>
            <person name="Munos S."/>
        </authorList>
    </citation>
    <scope>NUCLEOTIDE SEQUENCE</scope>
    <source>
        <tissue evidence="1">Leaves</tissue>
    </source>
</reference>
<proteinExistence type="predicted"/>
<evidence type="ECO:0000313" key="3">
    <source>
        <dbReference type="Proteomes" id="UP000215914"/>
    </source>
</evidence>
<dbReference type="EMBL" id="CM007898">
    <property type="protein sequence ID" value="OTG16969.1"/>
    <property type="molecule type" value="Genomic_DNA"/>
</dbReference>
<evidence type="ECO:0000313" key="2">
    <source>
        <dbReference type="EMBL" id="OTG16969.1"/>
    </source>
</evidence>
<name>A0A251U1N4_HELAN</name>
<organism evidence="2 3">
    <name type="scientific">Helianthus annuus</name>
    <name type="common">Common sunflower</name>
    <dbReference type="NCBI Taxonomy" id="4232"/>
    <lineage>
        <taxon>Eukaryota</taxon>
        <taxon>Viridiplantae</taxon>
        <taxon>Streptophyta</taxon>
        <taxon>Embryophyta</taxon>
        <taxon>Tracheophyta</taxon>
        <taxon>Spermatophyta</taxon>
        <taxon>Magnoliopsida</taxon>
        <taxon>eudicotyledons</taxon>
        <taxon>Gunneridae</taxon>
        <taxon>Pentapetalae</taxon>
        <taxon>asterids</taxon>
        <taxon>campanulids</taxon>
        <taxon>Asterales</taxon>
        <taxon>Asteraceae</taxon>
        <taxon>Asteroideae</taxon>
        <taxon>Heliantheae alliance</taxon>
        <taxon>Heliantheae</taxon>
        <taxon>Helianthus</taxon>
    </lineage>
</organism>
<dbReference type="Proteomes" id="UP000215914">
    <property type="component" value="Chromosome 9"/>
</dbReference>
<gene>
    <name evidence="2" type="ORF">HannXRQ_Chr09g0277181</name>
    <name evidence="1" type="ORF">HanXRQr2_Chr09g0417811</name>
</gene>
<dbReference type="Gramene" id="mRNA:HanXRQr2_Chr09g0417811">
    <property type="protein sequence ID" value="mRNA:HanXRQr2_Chr09g0417811"/>
    <property type="gene ID" value="HanXRQr2_Chr09g0417811"/>
</dbReference>
<sequence length="61" mass="6788">MFFFFSGKQFAFYLELSIGGGDNFSCKCTVHSFKSYTKLDSVVSSSIISPLEPCVLYVSAR</sequence>
<keyword evidence="3" id="KW-1185">Reference proteome</keyword>
<dbReference type="AlphaFoldDB" id="A0A251U1N4"/>
<dbReference type="InParanoid" id="A0A251U1N4"/>
<protein>
    <submittedName>
        <fullName evidence="2">Uncharacterized protein</fullName>
    </submittedName>
</protein>
<accession>A0A251U1N4</accession>
<reference evidence="2" key="2">
    <citation type="submission" date="2017-02" db="EMBL/GenBank/DDBJ databases">
        <title>Sunflower complete genome.</title>
        <authorList>
            <person name="Langlade N."/>
            <person name="Munos S."/>
        </authorList>
    </citation>
    <scope>NUCLEOTIDE SEQUENCE [LARGE SCALE GENOMIC DNA]</scope>
    <source>
        <tissue evidence="2">Leaves</tissue>
    </source>
</reference>